<dbReference type="GO" id="GO:1900150">
    <property type="term" value="P:regulation of defense response to fungus"/>
    <property type="evidence" value="ECO:0007669"/>
    <property type="project" value="InterPro"/>
</dbReference>
<feature type="compositionally biased region" description="Polar residues" evidence="1">
    <location>
        <begin position="595"/>
        <end position="605"/>
    </location>
</feature>
<feature type="compositionally biased region" description="Polar residues" evidence="1">
    <location>
        <begin position="268"/>
        <end position="287"/>
    </location>
</feature>
<feature type="compositionally biased region" description="Basic and acidic residues" evidence="1">
    <location>
        <begin position="1161"/>
        <end position="1174"/>
    </location>
</feature>
<dbReference type="PANTHER" id="PTHR31105">
    <property type="entry name" value="EXTRA-LARGE G-PROTEIN-LIKE"/>
    <property type="match status" value="1"/>
</dbReference>
<feature type="compositionally biased region" description="Acidic residues" evidence="1">
    <location>
        <begin position="291"/>
        <end position="304"/>
    </location>
</feature>
<proteinExistence type="predicted"/>
<dbReference type="Pfam" id="PF22910">
    <property type="entry name" value="EDR4-like_1st"/>
    <property type="match status" value="1"/>
</dbReference>
<feature type="region of interest" description="Disordered" evidence="1">
    <location>
        <begin position="49"/>
        <end position="235"/>
    </location>
</feature>
<feature type="compositionally biased region" description="Low complexity" evidence="1">
    <location>
        <begin position="629"/>
        <end position="646"/>
    </location>
</feature>
<dbReference type="InterPro" id="IPR040244">
    <property type="entry name" value="EDR4-like"/>
</dbReference>
<dbReference type="InterPro" id="IPR055126">
    <property type="entry name" value="EDR4-like_N"/>
</dbReference>
<feature type="domain" description="Enhanced disease resistance 4-like N-terminal" evidence="3">
    <location>
        <begin position="8"/>
        <end position="41"/>
    </location>
</feature>
<dbReference type="Proteomes" id="UP001151752">
    <property type="component" value="Chromosome 19"/>
</dbReference>
<dbReference type="InterPro" id="IPR021480">
    <property type="entry name" value="Zinc_ribbon_12"/>
</dbReference>
<feature type="compositionally biased region" description="Basic and acidic residues" evidence="1">
    <location>
        <begin position="367"/>
        <end position="382"/>
    </location>
</feature>
<evidence type="ECO:0000313" key="5">
    <source>
        <dbReference type="Proteomes" id="UP001151752"/>
    </source>
</evidence>
<feature type="compositionally biased region" description="Basic and acidic residues" evidence="1">
    <location>
        <begin position="1186"/>
        <end position="1195"/>
    </location>
</feature>
<organism evidence="4 5">
    <name type="scientific">Salix koriyanagi</name>
    <dbReference type="NCBI Taxonomy" id="2511006"/>
    <lineage>
        <taxon>Eukaryota</taxon>
        <taxon>Viridiplantae</taxon>
        <taxon>Streptophyta</taxon>
        <taxon>Embryophyta</taxon>
        <taxon>Tracheophyta</taxon>
        <taxon>Spermatophyta</taxon>
        <taxon>Magnoliopsida</taxon>
        <taxon>eudicotyledons</taxon>
        <taxon>Gunneridae</taxon>
        <taxon>Pentapetalae</taxon>
        <taxon>rosids</taxon>
        <taxon>fabids</taxon>
        <taxon>Malpighiales</taxon>
        <taxon>Salicaceae</taxon>
        <taxon>Saliceae</taxon>
        <taxon>Salix</taxon>
    </lineage>
</organism>
<feature type="region of interest" description="Disordered" evidence="1">
    <location>
        <begin position="542"/>
        <end position="669"/>
    </location>
</feature>
<reference evidence="4" key="2">
    <citation type="journal article" date="2023" name="Int. J. Mol. Sci.">
        <title>De Novo Assembly and Annotation of 11 Diverse Shrub Willow (Salix) Genomes Reveals Novel Gene Organization in Sex-Linked Regions.</title>
        <authorList>
            <person name="Hyden B."/>
            <person name="Feng K."/>
            <person name="Yates T.B."/>
            <person name="Jawdy S."/>
            <person name="Cereghino C."/>
            <person name="Smart L.B."/>
            <person name="Muchero W."/>
        </authorList>
    </citation>
    <scope>NUCLEOTIDE SEQUENCE</scope>
    <source>
        <tissue evidence="4">Shoot tip</tissue>
    </source>
</reference>
<evidence type="ECO:0000259" key="2">
    <source>
        <dbReference type="Pfam" id="PF11331"/>
    </source>
</evidence>
<feature type="region of interest" description="Disordered" evidence="1">
    <location>
        <begin position="413"/>
        <end position="506"/>
    </location>
</feature>
<evidence type="ECO:0000259" key="3">
    <source>
        <dbReference type="Pfam" id="PF22910"/>
    </source>
</evidence>
<dbReference type="EMBL" id="JAPFFM010000005">
    <property type="protein sequence ID" value="KAJ6762270.1"/>
    <property type="molecule type" value="Genomic_DNA"/>
</dbReference>
<comment type="caution">
    <text evidence="4">The sequence shown here is derived from an EMBL/GenBank/DDBJ whole genome shotgun (WGS) entry which is preliminary data.</text>
</comment>
<feature type="compositionally biased region" description="Basic and acidic residues" evidence="1">
    <location>
        <begin position="218"/>
        <end position="228"/>
    </location>
</feature>
<feature type="region of interest" description="Disordered" evidence="1">
    <location>
        <begin position="1142"/>
        <end position="1205"/>
    </location>
</feature>
<accession>A0A9Q1A8G8</accession>
<feature type="region of interest" description="Disordered" evidence="1">
    <location>
        <begin position="254"/>
        <end position="387"/>
    </location>
</feature>
<dbReference type="Pfam" id="PF11331">
    <property type="entry name" value="Zn_ribbon_12"/>
    <property type="match status" value="1"/>
</dbReference>
<evidence type="ECO:0000313" key="4">
    <source>
        <dbReference type="EMBL" id="KAJ6762270.1"/>
    </source>
</evidence>
<feature type="compositionally biased region" description="Polar residues" evidence="1">
    <location>
        <begin position="546"/>
        <end position="559"/>
    </location>
</feature>
<reference evidence="4" key="1">
    <citation type="submission" date="2022-11" db="EMBL/GenBank/DDBJ databases">
        <authorList>
            <person name="Hyden B.L."/>
            <person name="Feng K."/>
            <person name="Yates T."/>
            <person name="Jawdy S."/>
            <person name="Smart L.B."/>
            <person name="Muchero W."/>
        </authorList>
    </citation>
    <scope>NUCLEOTIDE SEQUENCE</scope>
    <source>
        <tissue evidence="4">Shoot tip</tissue>
    </source>
</reference>
<keyword evidence="5" id="KW-1185">Reference proteome</keyword>
<protein>
    <submittedName>
        <fullName evidence="4">PROTEIN ENHANCED DISEASE RESISTANCE 4</fullName>
    </submittedName>
</protein>
<feature type="compositionally biased region" description="Basic and acidic residues" evidence="1">
    <location>
        <begin position="56"/>
        <end position="83"/>
    </location>
</feature>
<feature type="compositionally biased region" description="Basic and acidic residues" evidence="1">
    <location>
        <begin position="169"/>
        <end position="187"/>
    </location>
</feature>
<feature type="compositionally biased region" description="Polar residues" evidence="1">
    <location>
        <begin position="576"/>
        <end position="588"/>
    </location>
</feature>
<feature type="compositionally biased region" description="Low complexity" evidence="1">
    <location>
        <begin position="122"/>
        <end position="135"/>
    </location>
</feature>
<feature type="compositionally biased region" description="Polar residues" evidence="1">
    <location>
        <begin position="417"/>
        <end position="432"/>
    </location>
</feature>
<feature type="domain" description="Probable zinc-ribbon" evidence="2">
    <location>
        <begin position="1031"/>
        <end position="1075"/>
    </location>
</feature>
<name>A0A9Q1A8G8_9ROSI</name>
<sequence length="1237" mass="135863">MNGGSAAKIRLVRCPKCRNVLVEPQDIPVYTCGGCSTYLQAKIRRSNPEVATSGLHETDAAQKNRSDHITEAKESSISNHEETLLYSGERSSDQLNGMDSAASGYCDPEHLSGANFSDEPRGSGSDRNGSGDFDGVGSSNEHQQNGSGQNESEDSDDLKLIGVSLSSDDQERGNDSNESPECDHEQPENFDEVQIQQIESGDCNDEQLGGMGGISTEARNDWSERNDSSDCNVDQAGFSYKVCSPTKLDEELSPLEAAKPIAEVNEGGIQQNESGASSDEQLGSVNLSAEAENDGSDQNESEDCVDSKLIRVSLSSDDQERGNDSNESPECDQEQPEIFNEDQIQQIESGDCNDEQLGGMGGISTEARNDWSERNDSSDRNVDQAGFSYKVCSPTKLDEELSPLAAAKPIAEVNEGEIQQNESGAFSDQQLGRVNLSAEAENDGSGQNESEDCVDSKLIRVSLSSDDQERGNDSNESPECDQEQPEIFSEDQIQQIESGDCNDEQLGDCNVDQAGFSYKVCSPTKLDEELSPLAAAKPIAEVNEGGIQQTESGASSDEQLGSVYLSAEAENDGSDQNDSLDFSIQQLQKAEFDANNDSDGTSNDDCSLAKLAPHENKELSSVEGEKSEGGASSGSSQLAGAKALLDASKDSDSEKSVDKEGASVVAAQRPAGESNLSDIFIPSLNEQLEKLRETGRHDFDCVQVTDTFKTIALIDPSSELSDGLIDLSKSPTTRSSRAYYDDAASSYEGTDDRLPDRPKHQFRNTHKQANHAASIERPRSEKFVANSSLEMQHHLKSPPSIISDKNHRALKFSKLNDDKSVEHTRVVNPARNWRTLEKDFLAGYDKGSPSSLYNNESHSIPYFHSRDNAVNAAYTGQEKMKLLEMIYELQDQVNILHGKEKGRVTPGVTWKDQNPSYYDHLEQVVFDDLNYPSYPGSFRRESNWHQQNWCLAQQPPPNLHYNRVFCKASDRVEFYHSYGSCPSTPQRHANSEFSMYRRETHSDDNRRRDHEVGNYARKKHHLAKRHLLPLAGGAPFITCFSCFKQLQLPADFLLSKRKYHQLRCGVCSKVLRFSLVSRTHLVPYTPSADAPPPSAVDEHSGVLHTRNSVSSSHASNCPNVDPVSCSEDYGLPFCKSYSTDGDPVQTSLRSAQRSHPYMALSERRKNPVEAHELSRPSSSMSQTKKVSSEIEELPRKGGGGSPLHRLMGYSSPGRLIYGYEPSCSIQEIGLASLLWNQ</sequence>
<evidence type="ECO:0000256" key="1">
    <source>
        <dbReference type="SAM" id="MobiDB-lite"/>
    </source>
</evidence>
<dbReference type="PANTHER" id="PTHR31105:SF38">
    <property type="entry name" value="PROTEIN ENHANCED DISEASE RESISTANCE 4"/>
    <property type="match status" value="1"/>
</dbReference>
<gene>
    <name evidence="4" type="ORF">OIU74_024881</name>
</gene>
<dbReference type="AlphaFoldDB" id="A0A9Q1A8G8"/>
<feature type="compositionally biased region" description="Basic and acidic residues" evidence="1">
    <location>
        <begin position="647"/>
        <end position="661"/>
    </location>
</feature>
<feature type="compositionally biased region" description="Polar residues" evidence="1">
    <location>
        <begin position="1142"/>
        <end position="1153"/>
    </location>
</feature>
<feature type="compositionally biased region" description="Basic and acidic residues" evidence="1">
    <location>
        <begin position="612"/>
        <end position="628"/>
    </location>
</feature>
<feature type="compositionally biased region" description="Polar residues" evidence="1">
    <location>
        <begin position="137"/>
        <end position="150"/>
    </location>
</feature>